<feature type="domain" description="TonB C-terminal" evidence="6">
    <location>
        <begin position="200"/>
        <end position="291"/>
    </location>
</feature>
<evidence type="ECO:0000256" key="5">
    <source>
        <dbReference type="SAM" id="SignalP"/>
    </source>
</evidence>
<dbReference type="Gene3D" id="3.30.1150.10">
    <property type="match status" value="1"/>
</dbReference>
<dbReference type="NCBIfam" id="TIGR01352">
    <property type="entry name" value="tonB_Cterm"/>
    <property type="match status" value="1"/>
</dbReference>
<keyword evidence="8" id="KW-1185">Reference proteome</keyword>
<evidence type="ECO:0000256" key="1">
    <source>
        <dbReference type="ARBA" id="ARBA00004167"/>
    </source>
</evidence>
<accession>A0ABS7MFS4</accession>
<evidence type="ECO:0000259" key="6">
    <source>
        <dbReference type="PROSITE" id="PS52015"/>
    </source>
</evidence>
<protein>
    <submittedName>
        <fullName evidence="7">Energy transducer TonB</fullName>
    </submittedName>
</protein>
<comment type="caution">
    <text evidence="7">The sequence shown here is derived from an EMBL/GenBank/DDBJ whole genome shotgun (WGS) entry which is preliminary data.</text>
</comment>
<dbReference type="SUPFAM" id="SSF74653">
    <property type="entry name" value="TolA/TonB C-terminal domain"/>
    <property type="match status" value="1"/>
</dbReference>
<reference evidence="7" key="1">
    <citation type="submission" date="2021-08" db="EMBL/GenBank/DDBJ databases">
        <title>Sphingopyxis panaciterrulae sp. nov., isolated from the surface water of the Yellow Sea.</title>
        <authorList>
            <person name="Gao Z."/>
            <person name="Zhang D."/>
            <person name="Zhang A."/>
        </authorList>
    </citation>
    <scope>NUCLEOTIDE SEQUENCE</scope>
    <source>
        <strain evidence="7">XHP0097</strain>
    </source>
</reference>
<keyword evidence="3" id="KW-1133">Transmembrane helix</keyword>
<evidence type="ECO:0000313" key="8">
    <source>
        <dbReference type="Proteomes" id="UP001166571"/>
    </source>
</evidence>
<evidence type="ECO:0000256" key="2">
    <source>
        <dbReference type="ARBA" id="ARBA00022692"/>
    </source>
</evidence>
<keyword evidence="2" id="KW-0812">Transmembrane</keyword>
<feature type="signal peptide" evidence="5">
    <location>
        <begin position="1"/>
        <end position="22"/>
    </location>
</feature>
<name>A0ABS7MFS4_9SPHN</name>
<organism evidence="7 8">
    <name type="scientific">Sphingopyxis jiangsuensis</name>
    <dbReference type="NCBI Taxonomy" id="2871171"/>
    <lineage>
        <taxon>Bacteria</taxon>
        <taxon>Pseudomonadati</taxon>
        <taxon>Pseudomonadota</taxon>
        <taxon>Alphaproteobacteria</taxon>
        <taxon>Sphingomonadales</taxon>
        <taxon>Sphingomonadaceae</taxon>
        <taxon>Sphingopyxis</taxon>
    </lineage>
</organism>
<keyword evidence="4" id="KW-0472">Membrane</keyword>
<keyword evidence="5" id="KW-0732">Signal</keyword>
<evidence type="ECO:0000256" key="4">
    <source>
        <dbReference type="ARBA" id="ARBA00023136"/>
    </source>
</evidence>
<dbReference type="PROSITE" id="PS52015">
    <property type="entry name" value="TONB_CTD"/>
    <property type="match status" value="1"/>
</dbReference>
<dbReference type="EMBL" id="JAILXK010000002">
    <property type="protein sequence ID" value="MBY4637880.1"/>
    <property type="molecule type" value="Genomic_DNA"/>
</dbReference>
<dbReference type="Pfam" id="PF03544">
    <property type="entry name" value="TonB_C"/>
    <property type="match status" value="1"/>
</dbReference>
<comment type="subcellular location">
    <subcellularLocation>
        <location evidence="1">Membrane</location>
        <topology evidence="1">Single-pass membrane protein</topology>
    </subcellularLocation>
</comment>
<gene>
    <name evidence="7" type="ORF">K5P26_12090</name>
</gene>
<dbReference type="RefSeq" id="WP_222136994.1">
    <property type="nucleotide sequence ID" value="NZ_JAILXK010000002.1"/>
</dbReference>
<dbReference type="Proteomes" id="UP001166571">
    <property type="component" value="Unassembled WGS sequence"/>
</dbReference>
<proteinExistence type="predicted"/>
<dbReference type="InterPro" id="IPR006260">
    <property type="entry name" value="TonB/TolA_C"/>
</dbReference>
<dbReference type="InterPro" id="IPR037682">
    <property type="entry name" value="TonB_C"/>
</dbReference>
<evidence type="ECO:0000313" key="7">
    <source>
        <dbReference type="EMBL" id="MBY4637880.1"/>
    </source>
</evidence>
<feature type="chain" id="PRO_5046624100" evidence="5">
    <location>
        <begin position="23"/>
        <end position="291"/>
    </location>
</feature>
<sequence length="291" mass="32846">MKTGAKAILGILVLLPSVPAAAKDRPLVLEPSSKWNVHYADDFCRLARTFGTGDEAITIFLDRFSPSSTFRLNLIGQPMKRWVSDGKAQIRFGRELPDQSLYFYVGSFENKVPTWTFAAVVGLRPWVREEEYDEVAQRTQRARDEANVSEIAIGSPLRTPVILQTGPMKNAFAALHACTEQLVSTWGVNIESHRTAQRLPAPVGTPEKWITSFDYPPDMLRKRQPGLVEFRLMIDAEGKATACHIQQSTNPEGFNDIVCEALMRRAKFEPALDKDGRPMASYYRSRVRFHM</sequence>
<evidence type="ECO:0000256" key="3">
    <source>
        <dbReference type="ARBA" id="ARBA00022989"/>
    </source>
</evidence>